<dbReference type="GO" id="GO:0005886">
    <property type="term" value="C:plasma membrane"/>
    <property type="evidence" value="ECO:0007669"/>
    <property type="project" value="TreeGrafter"/>
</dbReference>
<dbReference type="Proteomes" id="UP000234778">
    <property type="component" value="Unassembled WGS sequence"/>
</dbReference>
<evidence type="ECO:0000256" key="4">
    <source>
        <dbReference type="ARBA" id="ARBA00022989"/>
    </source>
</evidence>
<comment type="caution">
    <text evidence="7">The sequence shown here is derived from an EMBL/GenBank/DDBJ whole genome shotgun (WGS) entry which is preliminary data.</text>
</comment>
<keyword evidence="2" id="KW-0813">Transport</keyword>
<dbReference type="RefSeq" id="WP_006548301.1">
    <property type="nucleotide sequence ID" value="NZ_JASPEK010000042.1"/>
</dbReference>
<accession>A0A2I1KSS5</accession>
<evidence type="ECO:0000313" key="7">
    <source>
        <dbReference type="EMBL" id="PKY98668.1"/>
    </source>
</evidence>
<evidence type="ECO:0000256" key="1">
    <source>
        <dbReference type="ARBA" id="ARBA00004141"/>
    </source>
</evidence>
<dbReference type="GeneID" id="81708502"/>
<evidence type="ECO:0000256" key="3">
    <source>
        <dbReference type="ARBA" id="ARBA00022692"/>
    </source>
</evidence>
<name>A0A2I1KSS5_9ACTO</name>
<feature type="transmembrane region" description="Helical" evidence="6">
    <location>
        <begin position="36"/>
        <end position="55"/>
    </location>
</feature>
<dbReference type="Gene3D" id="1.20.1250.20">
    <property type="entry name" value="MFS general substrate transporter like domains"/>
    <property type="match status" value="1"/>
</dbReference>
<keyword evidence="5 6" id="KW-0472">Membrane</keyword>
<dbReference type="AlphaFoldDB" id="A0A2I1KSS5"/>
<keyword evidence="4 6" id="KW-1133">Transmembrane helix</keyword>
<protein>
    <submittedName>
        <fullName evidence="7">Inner membrane transport RhmT domain protein</fullName>
    </submittedName>
</protein>
<dbReference type="PANTHER" id="PTHR43791">
    <property type="entry name" value="PERMEASE-RELATED"/>
    <property type="match status" value="1"/>
</dbReference>
<dbReference type="PANTHER" id="PTHR43791:SF30">
    <property type="entry name" value="INNER MEMBRANE TRANSPORT PROTEIN RHMT"/>
    <property type="match status" value="1"/>
</dbReference>
<proteinExistence type="predicted"/>
<sequence>MTKRLIPFLLLMYVIAFVDRTNLGWAQQAWEADYGVSTAAYTFGATLFFIGYAVFEVPSNLIMHRVGARWWMTRIMISWG</sequence>
<dbReference type="SUPFAM" id="SSF103473">
    <property type="entry name" value="MFS general substrate transporter"/>
    <property type="match status" value="1"/>
</dbReference>
<keyword evidence="3 6" id="KW-0812">Transmembrane</keyword>
<evidence type="ECO:0000313" key="8">
    <source>
        <dbReference type="Proteomes" id="UP000234778"/>
    </source>
</evidence>
<evidence type="ECO:0000256" key="6">
    <source>
        <dbReference type="SAM" id="Phobius"/>
    </source>
</evidence>
<comment type="subcellular location">
    <subcellularLocation>
        <location evidence="1">Membrane</location>
        <topology evidence="1">Multi-pass membrane protein</topology>
    </subcellularLocation>
</comment>
<gene>
    <name evidence="7" type="ORF">CYJ26_06095</name>
</gene>
<reference evidence="7 8" key="1">
    <citation type="submission" date="2017-12" db="EMBL/GenBank/DDBJ databases">
        <title>Phylogenetic diversity of female urinary microbiome.</title>
        <authorList>
            <person name="Thomas-White K."/>
            <person name="Wolfe A.J."/>
        </authorList>
    </citation>
    <scope>NUCLEOTIDE SEQUENCE [LARGE SCALE GENOMIC DNA]</scope>
    <source>
        <strain evidence="7 8">UMB0319</strain>
    </source>
</reference>
<dbReference type="EMBL" id="PKHA01000005">
    <property type="protein sequence ID" value="PKY98668.1"/>
    <property type="molecule type" value="Genomic_DNA"/>
</dbReference>
<evidence type="ECO:0000256" key="2">
    <source>
        <dbReference type="ARBA" id="ARBA00022448"/>
    </source>
</evidence>
<evidence type="ECO:0000256" key="5">
    <source>
        <dbReference type="ARBA" id="ARBA00023136"/>
    </source>
</evidence>
<dbReference type="InterPro" id="IPR036259">
    <property type="entry name" value="MFS_trans_sf"/>
</dbReference>
<dbReference type="GO" id="GO:0022857">
    <property type="term" value="F:transmembrane transporter activity"/>
    <property type="evidence" value="ECO:0007669"/>
    <property type="project" value="TreeGrafter"/>
</dbReference>
<organism evidence="7 8">
    <name type="scientific">Actinomyces urogenitalis</name>
    <dbReference type="NCBI Taxonomy" id="103621"/>
    <lineage>
        <taxon>Bacteria</taxon>
        <taxon>Bacillati</taxon>
        <taxon>Actinomycetota</taxon>
        <taxon>Actinomycetes</taxon>
        <taxon>Actinomycetales</taxon>
        <taxon>Actinomycetaceae</taxon>
        <taxon>Actinomyces</taxon>
    </lineage>
</organism>